<keyword evidence="2" id="KW-0812">Transmembrane</keyword>
<feature type="transmembrane region" description="Helical" evidence="2">
    <location>
        <begin position="107"/>
        <end position="131"/>
    </location>
</feature>
<dbReference type="AlphaFoldDB" id="A0AA35M1W7"/>
<sequence>MVVTERPDTSEGAYAPVATPRDQRSPAHVMASTDRPRPHLAFLTDGGPTLLLATEGEILTRRAPAVTMILSIGAAVVAAEGLTAGLAANAASQVGLTDTSTVVDPQAIFTIAFAGFVEIALFAITSFCFLFCNFHVAYFLSIGFIGLSALGTGAYGLAVMAISMSNSVCGDSGSCSDALKKGLAAACVRLLLTVAYINWDSK</sequence>
<name>A0AA35M1W7_9HYPO</name>
<evidence type="ECO:0000313" key="4">
    <source>
        <dbReference type="Proteomes" id="UP001160390"/>
    </source>
</evidence>
<feature type="transmembrane region" description="Helical" evidence="2">
    <location>
        <begin position="65"/>
        <end position="87"/>
    </location>
</feature>
<gene>
    <name evidence="3" type="ORF">CCHLO57077_00019161</name>
</gene>
<accession>A0AA35M1W7</accession>
<proteinExistence type="predicted"/>
<organism evidence="3 4">
    <name type="scientific">Clonostachys chloroleuca</name>
    <dbReference type="NCBI Taxonomy" id="1926264"/>
    <lineage>
        <taxon>Eukaryota</taxon>
        <taxon>Fungi</taxon>
        <taxon>Dikarya</taxon>
        <taxon>Ascomycota</taxon>
        <taxon>Pezizomycotina</taxon>
        <taxon>Sordariomycetes</taxon>
        <taxon>Hypocreomycetidae</taxon>
        <taxon>Hypocreales</taxon>
        <taxon>Bionectriaceae</taxon>
        <taxon>Clonostachys</taxon>
    </lineage>
</organism>
<comment type="caution">
    <text evidence="3">The sequence shown here is derived from an EMBL/GenBank/DDBJ whole genome shotgun (WGS) entry which is preliminary data.</text>
</comment>
<keyword evidence="2" id="KW-1133">Transmembrane helix</keyword>
<keyword evidence="4" id="KW-1185">Reference proteome</keyword>
<protein>
    <submittedName>
        <fullName evidence="3">Uncharacterized protein</fullName>
    </submittedName>
</protein>
<evidence type="ECO:0000256" key="2">
    <source>
        <dbReference type="SAM" id="Phobius"/>
    </source>
</evidence>
<keyword evidence="2" id="KW-0472">Membrane</keyword>
<dbReference type="EMBL" id="CABFNP030000883">
    <property type="protein sequence ID" value="CAI6088943.1"/>
    <property type="molecule type" value="Genomic_DNA"/>
</dbReference>
<evidence type="ECO:0000256" key="1">
    <source>
        <dbReference type="SAM" id="MobiDB-lite"/>
    </source>
</evidence>
<feature type="region of interest" description="Disordered" evidence="1">
    <location>
        <begin position="1"/>
        <end position="31"/>
    </location>
</feature>
<feature type="transmembrane region" description="Helical" evidence="2">
    <location>
        <begin position="138"/>
        <end position="162"/>
    </location>
</feature>
<reference evidence="3" key="1">
    <citation type="submission" date="2023-01" db="EMBL/GenBank/DDBJ databases">
        <authorList>
            <person name="Piombo E."/>
        </authorList>
    </citation>
    <scope>NUCLEOTIDE SEQUENCE</scope>
</reference>
<evidence type="ECO:0000313" key="3">
    <source>
        <dbReference type="EMBL" id="CAI6088943.1"/>
    </source>
</evidence>
<dbReference type="Proteomes" id="UP001160390">
    <property type="component" value="Unassembled WGS sequence"/>
</dbReference>